<dbReference type="PROSITE" id="PS50041">
    <property type="entry name" value="C_TYPE_LECTIN_2"/>
    <property type="match status" value="1"/>
</dbReference>
<feature type="domain" description="C-type lectin" evidence="1">
    <location>
        <begin position="54"/>
        <end position="156"/>
    </location>
</feature>
<evidence type="ECO:0000313" key="2">
    <source>
        <dbReference type="EMBL" id="AAP06122.1"/>
    </source>
</evidence>
<dbReference type="CDD" id="cd00037">
    <property type="entry name" value="CLECT"/>
    <property type="match status" value="1"/>
</dbReference>
<dbReference type="InterPro" id="IPR016186">
    <property type="entry name" value="C-type_lectin-like/link_sf"/>
</dbReference>
<protein>
    <submittedName>
        <fullName evidence="2">Clone ZZD1354 mRNA sequence</fullName>
    </submittedName>
</protein>
<dbReference type="InterPro" id="IPR001304">
    <property type="entry name" value="C-type_lectin-like"/>
</dbReference>
<evidence type="ECO:0000259" key="1">
    <source>
        <dbReference type="PROSITE" id="PS50041"/>
    </source>
</evidence>
<dbReference type="Pfam" id="PF00059">
    <property type="entry name" value="Lectin_C"/>
    <property type="match status" value="1"/>
</dbReference>
<reference evidence="2" key="1">
    <citation type="journal article" date="2003" name="Nat. Genet.">
        <title>Evolutionary and biomedical implications of a Schistosoma japonicum complementary DNA resource.</title>
        <authorList>
            <person name="Hu W."/>
            <person name="Yan Q."/>
            <person name="Shen D.K."/>
            <person name="Liu F."/>
            <person name="Zhu Z.D."/>
            <person name="Song H.D."/>
            <person name="Xu X.R."/>
            <person name="Wang Z.J."/>
            <person name="Rong Y.P."/>
            <person name="Zeng L.C."/>
            <person name="Wu J."/>
            <person name="Zhang X."/>
            <person name="Wang J.J."/>
            <person name="Xu X.N."/>
            <person name="Wang S.Y."/>
            <person name="Fu G."/>
            <person name="Zhang X.L."/>
            <person name="Wang Z.Q."/>
            <person name="Brindley P.J."/>
            <person name="McManus D.P."/>
            <person name="Xue C.L."/>
            <person name="Feng Z."/>
            <person name="Chen Z."/>
            <person name="Han Z.G."/>
        </authorList>
    </citation>
    <scope>NUCLEOTIDE SEQUENCE</scope>
</reference>
<dbReference type="AlphaFoldDB" id="Q86EW5"/>
<organism evidence="2">
    <name type="scientific">Schistosoma japonicum</name>
    <name type="common">Blood fluke</name>
    <dbReference type="NCBI Taxonomy" id="6182"/>
    <lineage>
        <taxon>Eukaryota</taxon>
        <taxon>Metazoa</taxon>
        <taxon>Spiralia</taxon>
        <taxon>Lophotrochozoa</taxon>
        <taxon>Platyhelminthes</taxon>
        <taxon>Trematoda</taxon>
        <taxon>Digenea</taxon>
        <taxon>Strigeidida</taxon>
        <taxon>Schistosomatoidea</taxon>
        <taxon>Schistosomatidae</taxon>
        <taxon>Schistosoma</taxon>
    </lineage>
</organism>
<sequence>MIFCQQLPINIKLLNETLIQNATKYNITLNEYMHTTLNQSNKSIEQTKQYTLHGDLISIHSPVMIHLIMNWILSLEPRQFWIGGLIKLIVHQFNNEDKHVIQTWTDHTPVTVRFLHHHNNVLENLKPNDIACLSIDYASGKWGVHYCTETKYFLCELIKIPNRRIKLQKTLTNETKQQSIHSNNNNTMKISNGTMNSTHIPTSRHKLLIINLHNNNNNNHLNHTQHNETNINLPLNIRGNSTHSTITTTTTTTTTTPITTMSISTVMTMQLM</sequence>
<name>Q86EW5_SCHJA</name>
<dbReference type="SUPFAM" id="SSF56436">
    <property type="entry name" value="C-type lectin-like"/>
    <property type="match status" value="1"/>
</dbReference>
<dbReference type="EMBL" id="AY223100">
    <property type="protein sequence ID" value="AAP06122.1"/>
    <property type="molecule type" value="mRNA"/>
</dbReference>
<accession>Q86EW5</accession>
<dbReference type="Gene3D" id="3.10.100.10">
    <property type="entry name" value="Mannose-Binding Protein A, subunit A"/>
    <property type="match status" value="1"/>
</dbReference>
<dbReference type="InterPro" id="IPR016187">
    <property type="entry name" value="CTDL_fold"/>
</dbReference>
<proteinExistence type="evidence at transcript level"/>